<dbReference type="Proteomes" id="UP001054821">
    <property type="component" value="Chromosome 5"/>
</dbReference>
<proteinExistence type="predicted"/>
<evidence type="ECO:0000313" key="3">
    <source>
        <dbReference type="Proteomes" id="UP001054821"/>
    </source>
</evidence>
<comment type="caution">
    <text evidence="2">The sequence shown here is derived from an EMBL/GenBank/DDBJ whole genome shotgun (WGS) entry which is preliminary data.</text>
</comment>
<organism evidence="2 3">
    <name type="scientific">Prunus dulcis</name>
    <name type="common">Almond</name>
    <name type="synonym">Amygdalus dulcis</name>
    <dbReference type="NCBI Taxonomy" id="3755"/>
    <lineage>
        <taxon>Eukaryota</taxon>
        <taxon>Viridiplantae</taxon>
        <taxon>Streptophyta</taxon>
        <taxon>Embryophyta</taxon>
        <taxon>Tracheophyta</taxon>
        <taxon>Spermatophyta</taxon>
        <taxon>Magnoliopsida</taxon>
        <taxon>eudicotyledons</taxon>
        <taxon>Gunneridae</taxon>
        <taxon>Pentapetalae</taxon>
        <taxon>rosids</taxon>
        <taxon>fabids</taxon>
        <taxon>Rosales</taxon>
        <taxon>Rosaceae</taxon>
        <taxon>Amygdaloideae</taxon>
        <taxon>Amygdaleae</taxon>
        <taxon>Prunus</taxon>
    </lineage>
</organism>
<evidence type="ECO:0000256" key="1">
    <source>
        <dbReference type="SAM" id="MobiDB-lite"/>
    </source>
</evidence>
<feature type="compositionally biased region" description="Basic residues" evidence="1">
    <location>
        <begin position="36"/>
        <end position="45"/>
    </location>
</feature>
<feature type="compositionally biased region" description="Basic and acidic residues" evidence="1">
    <location>
        <begin position="71"/>
        <end position="82"/>
    </location>
</feature>
<reference evidence="2 3" key="1">
    <citation type="journal article" date="2022" name="G3 (Bethesda)">
        <title>Whole-genome sequence and methylome profiling of the almond [Prunus dulcis (Mill.) D.A. Webb] cultivar 'Nonpareil'.</title>
        <authorList>
            <person name="D'Amico-Willman K.M."/>
            <person name="Ouma W.Z."/>
            <person name="Meulia T."/>
            <person name="Sideli G.M."/>
            <person name="Gradziel T.M."/>
            <person name="Fresnedo-Ramirez J."/>
        </authorList>
    </citation>
    <scope>NUCLEOTIDE SEQUENCE [LARGE SCALE GENOMIC DNA]</scope>
    <source>
        <strain evidence="2">Clone GOH B32 T37-40</strain>
    </source>
</reference>
<gene>
    <name evidence="2" type="ORF">L3X38_027345</name>
</gene>
<evidence type="ECO:0000313" key="2">
    <source>
        <dbReference type="EMBL" id="KAI5327949.1"/>
    </source>
</evidence>
<feature type="region of interest" description="Disordered" evidence="1">
    <location>
        <begin position="36"/>
        <end position="87"/>
    </location>
</feature>
<keyword evidence="3" id="KW-1185">Reference proteome</keyword>
<sequence>MGSEGELMNIGIHLRSFGKELWDPLNWQKLKAKGMRSARREKLKHMTPGDGISQEREIKNYGTHQMAKTHSPWDRPGERNQEVWDPPHWQQLKTKHTITGLSHICKTWLYDLLFKK</sequence>
<dbReference type="EMBL" id="JAJFAZ020000005">
    <property type="protein sequence ID" value="KAI5327949.1"/>
    <property type="molecule type" value="Genomic_DNA"/>
</dbReference>
<dbReference type="AlphaFoldDB" id="A0AAD4VP95"/>
<accession>A0AAD4VP95</accession>
<name>A0AAD4VP95_PRUDU</name>
<protein>
    <submittedName>
        <fullName evidence="2">Uncharacterized protein</fullName>
    </submittedName>
</protein>